<keyword evidence="2" id="KW-1185">Reference proteome</keyword>
<proteinExistence type="predicted"/>
<reference evidence="3" key="1">
    <citation type="submission" date="2022-11" db="UniProtKB">
        <authorList>
            <consortium name="WormBaseParasite"/>
        </authorList>
    </citation>
    <scope>IDENTIFICATION</scope>
</reference>
<keyword evidence="1" id="KW-0732">Signal</keyword>
<evidence type="ECO:0000313" key="2">
    <source>
        <dbReference type="Proteomes" id="UP000887540"/>
    </source>
</evidence>
<accession>A0A914DDK3</accession>
<dbReference type="AlphaFoldDB" id="A0A914DDK3"/>
<evidence type="ECO:0000256" key="1">
    <source>
        <dbReference type="SAM" id="SignalP"/>
    </source>
</evidence>
<dbReference type="WBParaSite" id="ACRNAN_scaffold2234.g11843.t1">
    <property type="protein sequence ID" value="ACRNAN_scaffold2234.g11843.t1"/>
    <property type="gene ID" value="ACRNAN_scaffold2234.g11843"/>
</dbReference>
<organism evidence="2 3">
    <name type="scientific">Acrobeloides nanus</name>
    <dbReference type="NCBI Taxonomy" id="290746"/>
    <lineage>
        <taxon>Eukaryota</taxon>
        <taxon>Metazoa</taxon>
        <taxon>Ecdysozoa</taxon>
        <taxon>Nematoda</taxon>
        <taxon>Chromadorea</taxon>
        <taxon>Rhabditida</taxon>
        <taxon>Tylenchina</taxon>
        <taxon>Cephalobomorpha</taxon>
        <taxon>Cephaloboidea</taxon>
        <taxon>Cephalobidae</taxon>
        <taxon>Acrobeloides</taxon>
    </lineage>
</organism>
<feature type="signal peptide" evidence="1">
    <location>
        <begin position="1"/>
        <end position="18"/>
    </location>
</feature>
<dbReference type="Proteomes" id="UP000887540">
    <property type="component" value="Unplaced"/>
</dbReference>
<evidence type="ECO:0000313" key="3">
    <source>
        <dbReference type="WBParaSite" id="ACRNAN_scaffold2234.g11843.t1"/>
    </source>
</evidence>
<protein>
    <submittedName>
        <fullName evidence="3">Uncharacterized protein</fullName>
    </submittedName>
</protein>
<feature type="chain" id="PRO_5037020490" evidence="1">
    <location>
        <begin position="19"/>
        <end position="249"/>
    </location>
</feature>
<name>A0A914DDK3_9BILA</name>
<sequence length="249" mass="28467">MTCYLALFVFFNFPILYSHSIISPFGKRGESTNLGDVFEDCNKTKSWSRILEICDETYSALLRKRAKCMVQRAMYNFNLTGNYEVVAVINKNSKVGFIYQASNFVILPMIVKPEPWQFMGCLTPTSPSDHQILIGVYKNPGILPNNTNEDVAKVSTDRISDNNTPKTFDSRHSLPKSYPRNRFASSLLWSIDKLPEFLVTAQTYGTIMEMEMPDYELDEIVDHPKPHSLCYSWIPTNRGYLIYGVGLIN</sequence>